<accession>A0A0C2IGX3</accession>
<dbReference type="EMBL" id="JWZT01004209">
    <property type="protein sequence ID" value="KII64569.1"/>
    <property type="molecule type" value="Genomic_DNA"/>
</dbReference>
<dbReference type="AlphaFoldDB" id="A0A0C2IGX3"/>
<evidence type="ECO:0000256" key="1">
    <source>
        <dbReference type="SAM" id="MobiDB-lite"/>
    </source>
</evidence>
<organism evidence="2 3">
    <name type="scientific">Thelohanellus kitauei</name>
    <name type="common">Myxosporean</name>
    <dbReference type="NCBI Taxonomy" id="669202"/>
    <lineage>
        <taxon>Eukaryota</taxon>
        <taxon>Metazoa</taxon>
        <taxon>Cnidaria</taxon>
        <taxon>Myxozoa</taxon>
        <taxon>Myxosporea</taxon>
        <taxon>Bivalvulida</taxon>
        <taxon>Platysporina</taxon>
        <taxon>Myxobolidae</taxon>
        <taxon>Thelohanellus</taxon>
    </lineage>
</organism>
<gene>
    <name evidence="2" type="ORF">RF11_03326</name>
</gene>
<evidence type="ECO:0000313" key="2">
    <source>
        <dbReference type="EMBL" id="KII64569.1"/>
    </source>
</evidence>
<dbReference type="Proteomes" id="UP000031668">
    <property type="component" value="Unassembled WGS sequence"/>
</dbReference>
<evidence type="ECO:0000313" key="3">
    <source>
        <dbReference type="Proteomes" id="UP000031668"/>
    </source>
</evidence>
<keyword evidence="3" id="KW-1185">Reference proteome</keyword>
<proteinExistence type="predicted"/>
<reference evidence="2 3" key="1">
    <citation type="journal article" date="2014" name="Genome Biol. Evol.">
        <title>The genome of the myxosporean Thelohanellus kitauei shows adaptations to nutrient acquisition within its fish host.</title>
        <authorList>
            <person name="Yang Y."/>
            <person name="Xiong J."/>
            <person name="Zhou Z."/>
            <person name="Huo F."/>
            <person name="Miao W."/>
            <person name="Ran C."/>
            <person name="Liu Y."/>
            <person name="Zhang J."/>
            <person name="Feng J."/>
            <person name="Wang M."/>
            <person name="Wang M."/>
            <person name="Wang L."/>
            <person name="Yao B."/>
        </authorList>
    </citation>
    <scope>NUCLEOTIDE SEQUENCE [LARGE SCALE GENOMIC DNA]</scope>
    <source>
        <strain evidence="2">Wuqing</strain>
    </source>
</reference>
<comment type="caution">
    <text evidence="2">The sequence shown here is derived from an EMBL/GenBank/DDBJ whole genome shotgun (WGS) entry which is preliminary data.</text>
</comment>
<name>A0A0C2IGX3_THEKT</name>
<protein>
    <submittedName>
        <fullName evidence="2">Uncharacterized protein</fullName>
    </submittedName>
</protein>
<feature type="region of interest" description="Disordered" evidence="1">
    <location>
        <begin position="259"/>
        <end position="285"/>
    </location>
</feature>
<sequence>MIPFKVSIAPETALQQNQGASEVVKIMVPRATLSELGAAEPTEPENRESSRQKRRWLLDATSLGALSPPQALINRYHEIIQLLRKYDSSNSLTESDLAIFLNVLAEMYSCSSHGICSRRIGIILKEMANIGHLKSFLSQPAVNMIFREGQAGKEEKNSKISGRLLTMAQYTLAGKPRGDRQKEASLNDSFLGRKASLCDLKGDMRNDGDATLPLKKNSLMDTVNITIRVVARGQPMSGRGLYIVCIHIDTPLVPEPKAQSYLPPSGRTAANPCKDTSNLDFATDP</sequence>
<feature type="compositionally biased region" description="Polar residues" evidence="1">
    <location>
        <begin position="274"/>
        <end position="285"/>
    </location>
</feature>